<dbReference type="SUPFAM" id="SSF81901">
    <property type="entry name" value="HCP-like"/>
    <property type="match status" value="2"/>
</dbReference>
<dbReference type="GeneID" id="84579910"/>
<dbReference type="EMBL" id="QBKG01000001">
    <property type="protein sequence ID" value="PTX08843.1"/>
    <property type="molecule type" value="Genomic_DNA"/>
</dbReference>
<dbReference type="Pfam" id="PF08238">
    <property type="entry name" value="Sel1"/>
    <property type="match status" value="5"/>
</dbReference>
<proteinExistence type="predicted"/>
<organism evidence="1 2">
    <name type="scientific">Capnocytophaga leadbetteri</name>
    <dbReference type="NCBI Taxonomy" id="327575"/>
    <lineage>
        <taxon>Bacteria</taxon>
        <taxon>Pseudomonadati</taxon>
        <taxon>Bacteroidota</taxon>
        <taxon>Flavobacteriia</taxon>
        <taxon>Flavobacteriales</taxon>
        <taxon>Flavobacteriaceae</taxon>
        <taxon>Capnocytophaga</taxon>
    </lineage>
</organism>
<dbReference type="InterPro" id="IPR050767">
    <property type="entry name" value="Sel1_AlgK"/>
</dbReference>
<dbReference type="SMART" id="SM00671">
    <property type="entry name" value="SEL1"/>
    <property type="match status" value="6"/>
</dbReference>
<name>A0A2T5XZ88_9FLAO</name>
<dbReference type="InterPro" id="IPR006597">
    <property type="entry name" value="Sel1-like"/>
</dbReference>
<reference evidence="1 2" key="1">
    <citation type="submission" date="2018-04" db="EMBL/GenBank/DDBJ databases">
        <title>Genomic Encyclopedia of Archaeal and Bacterial Type Strains, Phase II (KMG-II): from individual species to whole genera.</title>
        <authorList>
            <person name="Goeker M."/>
        </authorList>
    </citation>
    <scope>NUCLEOTIDE SEQUENCE [LARGE SCALE GENOMIC DNA]</scope>
    <source>
        <strain evidence="1 2">DSM 22902</strain>
    </source>
</reference>
<sequence length="810" mass="96280">MKENNSVEQYKNALFYLEQGDTQNIYKAIELLTLAAEKGNAEAQCRLGVLYAEGEFVAEDLKKALYWLKEAAEQGYTKVEDKLSTYLIELIRRDHRSRIIGRDYRKRFTISDEKPFLDENEILSWLEKTTLTNNPKIQYSIGKLYFLKFDFEEEEEWLTKSAEQDYEEAIIELIGIYNDKYEKYNCNLENLCYWVRKALSLGIDLKRKHIAPNKTAVFLLEKEIDPDSFFDSSIDYTAIKTIRDNSPLTINFIKQWLSDNGGYYYDEEDFAIDTLMTFITDAYYDESVDSTSLTDTKKVQQIYYTFYQSNDDEEEQKSTINNLSKLFKKCIYHKTIFQQLSIDFDHLKGIEEVQQWCVTTQQRYPDIFKVMKTLQTQKMLHTSTPYYELDLSPLESLKIYFDNEDFKDFFEFYNKISTFFCEPSFFQITKEIELPKPVLLLPNEALKQYQLALTYLKKGVKQNIDKAIKLLINAAENRSIKAQRELGKLYTDGQYMPQNREKAIYWLEKAAKRGDKKALDFLINIDFIDKKIISYLEKEAQSGNVEAMLFLGEKFYNESIYPEGLYWLIQAANLENHRAIVLLLVDAYNAQGRRYSLYPCQTANEGREFYWLKRALFLGIDLKEYSRFISLKNKILLKRQKAIGADKIYELKDEKAISELIKRSFSDRCFLQQWLREYSYDNTYLYDGMFIEIYDTLKFFMSYHLTIYQELLKEFEIIKNDKTSLQKYFERIEKHYKDIFAIGNKMLSLNMLFVPYPCYKIPLSGDESINIYFEAEDFKDLFEFYNKVFYHYNTYVYELQNCNSEDGIPF</sequence>
<dbReference type="Proteomes" id="UP000243985">
    <property type="component" value="Unassembled WGS sequence"/>
</dbReference>
<dbReference type="RefSeq" id="WP_107781021.1">
    <property type="nucleotide sequence ID" value="NZ_QBKG01000001.1"/>
</dbReference>
<evidence type="ECO:0000313" key="1">
    <source>
        <dbReference type="EMBL" id="PTX08843.1"/>
    </source>
</evidence>
<accession>A0A2T5XZ88</accession>
<dbReference type="PANTHER" id="PTHR11102">
    <property type="entry name" value="SEL-1-LIKE PROTEIN"/>
    <property type="match status" value="1"/>
</dbReference>
<dbReference type="InterPro" id="IPR011990">
    <property type="entry name" value="TPR-like_helical_dom_sf"/>
</dbReference>
<evidence type="ECO:0000313" key="2">
    <source>
        <dbReference type="Proteomes" id="UP000243985"/>
    </source>
</evidence>
<protein>
    <submittedName>
        <fullName evidence="1">TPR repeat protein</fullName>
    </submittedName>
</protein>
<gene>
    <name evidence="1" type="ORF">C8P65_101513</name>
</gene>
<comment type="caution">
    <text evidence="1">The sequence shown here is derived from an EMBL/GenBank/DDBJ whole genome shotgun (WGS) entry which is preliminary data.</text>
</comment>
<dbReference type="Gene3D" id="1.25.40.10">
    <property type="entry name" value="Tetratricopeptide repeat domain"/>
    <property type="match status" value="3"/>
</dbReference>
<dbReference type="AlphaFoldDB" id="A0A2T5XZ88"/>
<dbReference type="PANTHER" id="PTHR11102:SF160">
    <property type="entry name" value="ERAD-ASSOCIATED E3 UBIQUITIN-PROTEIN LIGASE COMPONENT HRD3"/>
    <property type="match status" value="1"/>
</dbReference>